<accession>A0A645EKN6</accession>
<comment type="caution">
    <text evidence="1">The sequence shown here is derived from an EMBL/GenBank/DDBJ whole genome shotgun (WGS) entry which is preliminary data.</text>
</comment>
<gene>
    <name evidence="1" type="ORF">SDC9_149092</name>
</gene>
<organism evidence="1">
    <name type="scientific">bioreactor metagenome</name>
    <dbReference type="NCBI Taxonomy" id="1076179"/>
    <lineage>
        <taxon>unclassified sequences</taxon>
        <taxon>metagenomes</taxon>
        <taxon>ecological metagenomes</taxon>
    </lineage>
</organism>
<protein>
    <submittedName>
        <fullName evidence="1">Uncharacterized protein</fullName>
    </submittedName>
</protein>
<sequence>MVDKSRLRECKYHRIAHLGNSDFSTETEELDGFVDIDDYEKLYDKNLAPVAFSEFVINHECREAAEKAKFHRNKETIAELYEIILEKQGKEGLKRARELFRREIGCYSIDEKRIYLALPYQEDEIRILSKIVKDLKD</sequence>
<proteinExistence type="predicted"/>
<dbReference type="AlphaFoldDB" id="A0A645EKN6"/>
<dbReference type="EMBL" id="VSSQ01047854">
    <property type="protein sequence ID" value="MPN01880.1"/>
    <property type="molecule type" value="Genomic_DNA"/>
</dbReference>
<evidence type="ECO:0000313" key="1">
    <source>
        <dbReference type="EMBL" id="MPN01880.1"/>
    </source>
</evidence>
<reference evidence="1" key="1">
    <citation type="submission" date="2019-08" db="EMBL/GenBank/DDBJ databases">
        <authorList>
            <person name="Kucharzyk K."/>
            <person name="Murdoch R.W."/>
            <person name="Higgins S."/>
            <person name="Loffler F."/>
        </authorList>
    </citation>
    <scope>NUCLEOTIDE SEQUENCE</scope>
</reference>
<name>A0A645EKN6_9ZZZZ</name>